<keyword evidence="6 7" id="KW-0472">Membrane</keyword>
<keyword evidence="10" id="KW-1185">Reference proteome</keyword>
<evidence type="ECO:0000256" key="4">
    <source>
        <dbReference type="ARBA" id="ARBA00022692"/>
    </source>
</evidence>
<evidence type="ECO:0000313" key="10">
    <source>
        <dbReference type="Proteomes" id="UP001161406"/>
    </source>
</evidence>
<name>A0ABQ5UH95_9HYPH</name>
<dbReference type="CDD" id="cd06261">
    <property type="entry name" value="TM_PBP2"/>
    <property type="match status" value="1"/>
</dbReference>
<gene>
    <name evidence="9" type="primary">lacF_1</name>
    <name evidence="9" type="ORF">GCM10007913_25020</name>
</gene>
<dbReference type="SUPFAM" id="SSF161098">
    <property type="entry name" value="MetI-like"/>
    <property type="match status" value="1"/>
</dbReference>
<feature type="transmembrane region" description="Helical" evidence="7">
    <location>
        <begin position="295"/>
        <end position="315"/>
    </location>
</feature>
<dbReference type="Gene3D" id="1.10.3720.10">
    <property type="entry name" value="MetI-like"/>
    <property type="match status" value="1"/>
</dbReference>
<dbReference type="PANTHER" id="PTHR30193">
    <property type="entry name" value="ABC TRANSPORTER PERMEASE PROTEIN"/>
    <property type="match status" value="1"/>
</dbReference>
<evidence type="ECO:0000256" key="7">
    <source>
        <dbReference type="RuleBase" id="RU363032"/>
    </source>
</evidence>
<comment type="similarity">
    <text evidence="7">Belongs to the binding-protein-dependent transport system permease family.</text>
</comment>
<feature type="transmembrane region" description="Helical" evidence="7">
    <location>
        <begin position="105"/>
        <end position="131"/>
    </location>
</feature>
<evidence type="ECO:0000256" key="3">
    <source>
        <dbReference type="ARBA" id="ARBA00022475"/>
    </source>
</evidence>
<reference evidence="9" key="2">
    <citation type="submission" date="2023-01" db="EMBL/GenBank/DDBJ databases">
        <title>Draft genome sequence of Devosia yakushimensis strain NBRC 103855.</title>
        <authorList>
            <person name="Sun Q."/>
            <person name="Mori K."/>
        </authorList>
    </citation>
    <scope>NUCLEOTIDE SEQUENCE</scope>
    <source>
        <strain evidence="9">NBRC 103855</strain>
    </source>
</reference>
<sequence length="323" mass="35208">MFLAAPVHCFRGQSTAISRAWSTAVSRIASWMQQPSRWRATTAWLFIAPFLTIFIVFTAVPALLALIYSFTDIGVADIRRPLDVDFVSFRTFARVLTNAGFLKSIWTTALFVVIGVPLTMAIGLVLAIGLNNGITKLRATYRAAFYLPVITNIVAAAVIWQYAFTLSGPVNSFLTSVGAAGPNWLGDPKMAMPTVIMLAVWRNVGTCMVLFLAGLQSIPVDVYEAAKIDGASAWRRFTAMTLPLLKPATLLVTVLMTVSFMNIFDEPYLLTKGGPLSSTKSVALWVYEQFGQGNIAPAMAGSYVMLAIVVILGVLQLRLLRAR</sequence>
<feature type="transmembrane region" description="Helical" evidence="7">
    <location>
        <begin position="244"/>
        <end position="264"/>
    </location>
</feature>
<dbReference type="InterPro" id="IPR000515">
    <property type="entry name" value="MetI-like"/>
</dbReference>
<dbReference type="Pfam" id="PF00528">
    <property type="entry name" value="BPD_transp_1"/>
    <property type="match status" value="1"/>
</dbReference>
<protein>
    <submittedName>
        <fullName evidence="9">Sugar ABC transporter permease</fullName>
    </submittedName>
</protein>
<dbReference type="InterPro" id="IPR035906">
    <property type="entry name" value="MetI-like_sf"/>
</dbReference>
<evidence type="ECO:0000256" key="6">
    <source>
        <dbReference type="ARBA" id="ARBA00023136"/>
    </source>
</evidence>
<comment type="subcellular location">
    <subcellularLocation>
        <location evidence="1 7">Cell membrane</location>
        <topology evidence="1 7">Multi-pass membrane protein</topology>
    </subcellularLocation>
</comment>
<feature type="transmembrane region" description="Helical" evidence="7">
    <location>
        <begin position="190"/>
        <end position="213"/>
    </location>
</feature>
<dbReference type="Proteomes" id="UP001161406">
    <property type="component" value="Unassembled WGS sequence"/>
</dbReference>
<dbReference type="PROSITE" id="PS50928">
    <property type="entry name" value="ABC_TM1"/>
    <property type="match status" value="1"/>
</dbReference>
<evidence type="ECO:0000313" key="9">
    <source>
        <dbReference type="EMBL" id="GLQ10570.1"/>
    </source>
</evidence>
<feature type="transmembrane region" description="Helical" evidence="7">
    <location>
        <begin position="43"/>
        <end position="70"/>
    </location>
</feature>
<dbReference type="EMBL" id="BSNG01000001">
    <property type="protein sequence ID" value="GLQ10570.1"/>
    <property type="molecule type" value="Genomic_DNA"/>
</dbReference>
<keyword evidence="4 7" id="KW-0812">Transmembrane</keyword>
<comment type="caution">
    <text evidence="9">The sequence shown here is derived from an EMBL/GenBank/DDBJ whole genome shotgun (WGS) entry which is preliminary data.</text>
</comment>
<evidence type="ECO:0000256" key="1">
    <source>
        <dbReference type="ARBA" id="ARBA00004651"/>
    </source>
</evidence>
<evidence type="ECO:0000256" key="5">
    <source>
        <dbReference type="ARBA" id="ARBA00022989"/>
    </source>
</evidence>
<reference evidence="9" key="1">
    <citation type="journal article" date="2014" name="Int. J. Syst. Evol. Microbiol.">
        <title>Complete genome of a new Firmicutes species belonging to the dominant human colonic microbiota ('Ruminococcus bicirculans') reveals two chromosomes and a selective capacity to utilize plant glucans.</title>
        <authorList>
            <consortium name="NISC Comparative Sequencing Program"/>
            <person name="Wegmann U."/>
            <person name="Louis P."/>
            <person name="Goesmann A."/>
            <person name="Henrissat B."/>
            <person name="Duncan S.H."/>
            <person name="Flint H.J."/>
        </authorList>
    </citation>
    <scope>NUCLEOTIDE SEQUENCE</scope>
    <source>
        <strain evidence="9">NBRC 103855</strain>
    </source>
</reference>
<keyword evidence="5 7" id="KW-1133">Transmembrane helix</keyword>
<feature type="domain" description="ABC transmembrane type-1" evidence="8">
    <location>
        <begin position="105"/>
        <end position="316"/>
    </location>
</feature>
<dbReference type="PANTHER" id="PTHR30193:SF37">
    <property type="entry name" value="INNER MEMBRANE ABC TRANSPORTER PERMEASE PROTEIN YCJO"/>
    <property type="match status" value="1"/>
</dbReference>
<dbReference type="InterPro" id="IPR051393">
    <property type="entry name" value="ABC_transporter_permease"/>
</dbReference>
<evidence type="ECO:0000256" key="2">
    <source>
        <dbReference type="ARBA" id="ARBA00022448"/>
    </source>
</evidence>
<evidence type="ECO:0000259" key="8">
    <source>
        <dbReference type="PROSITE" id="PS50928"/>
    </source>
</evidence>
<keyword evidence="2 7" id="KW-0813">Transport</keyword>
<keyword evidence="3" id="KW-1003">Cell membrane</keyword>
<accession>A0ABQ5UH95</accession>
<proteinExistence type="inferred from homology"/>
<feature type="transmembrane region" description="Helical" evidence="7">
    <location>
        <begin position="143"/>
        <end position="163"/>
    </location>
</feature>
<organism evidence="9 10">
    <name type="scientific">Devosia yakushimensis</name>
    <dbReference type="NCBI Taxonomy" id="470028"/>
    <lineage>
        <taxon>Bacteria</taxon>
        <taxon>Pseudomonadati</taxon>
        <taxon>Pseudomonadota</taxon>
        <taxon>Alphaproteobacteria</taxon>
        <taxon>Hyphomicrobiales</taxon>
        <taxon>Devosiaceae</taxon>
        <taxon>Devosia</taxon>
    </lineage>
</organism>